<evidence type="ECO:0000313" key="2">
    <source>
        <dbReference type="EMBL" id="MCQ1538328.1"/>
    </source>
</evidence>
<feature type="compositionally biased region" description="Acidic residues" evidence="1">
    <location>
        <begin position="1"/>
        <end position="10"/>
    </location>
</feature>
<evidence type="ECO:0000313" key="3">
    <source>
        <dbReference type="Proteomes" id="UP001524383"/>
    </source>
</evidence>
<dbReference type="EMBL" id="VOTZ01000008">
    <property type="protein sequence ID" value="MCQ1538328.1"/>
    <property type="molecule type" value="Genomic_DNA"/>
</dbReference>
<evidence type="ECO:0000256" key="1">
    <source>
        <dbReference type="SAM" id="MobiDB-lite"/>
    </source>
</evidence>
<name>A0ABD4TK70_9EURY</name>
<reference evidence="2 3" key="1">
    <citation type="submission" date="2019-08" db="EMBL/GenBank/DDBJ databases">
        <authorList>
            <person name="Chen S.-C."/>
            <person name="Lai M.-C."/>
            <person name="You Y.-T."/>
        </authorList>
    </citation>
    <scope>NUCLEOTIDE SEQUENCE [LARGE SCALE GENOMIC DNA]</scope>
    <source>
        <strain evidence="2 3">P2F9704a</strain>
    </source>
</reference>
<dbReference type="AlphaFoldDB" id="A0ABD4TK70"/>
<feature type="region of interest" description="Disordered" evidence="1">
    <location>
        <begin position="1"/>
        <end position="42"/>
    </location>
</feature>
<organism evidence="2 3">
    <name type="scientific">Methanocalculus taiwanensis</name>
    <dbReference type="NCBI Taxonomy" id="106207"/>
    <lineage>
        <taxon>Archaea</taxon>
        <taxon>Methanobacteriati</taxon>
        <taxon>Methanobacteriota</taxon>
        <taxon>Stenosarchaea group</taxon>
        <taxon>Methanomicrobia</taxon>
        <taxon>Methanomicrobiales</taxon>
        <taxon>Methanocalculaceae</taxon>
        <taxon>Methanocalculus</taxon>
    </lineage>
</organism>
<comment type="caution">
    <text evidence="2">The sequence shown here is derived from an EMBL/GenBank/DDBJ whole genome shotgun (WGS) entry which is preliminary data.</text>
</comment>
<gene>
    <name evidence="2" type="ORF">FTO68_04900</name>
</gene>
<dbReference type="RefSeq" id="WP_255332270.1">
    <property type="nucleotide sequence ID" value="NZ_VOTZ01000008.1"/>
</dbReference>
<keyword evidence="3" id="KW-1185">Reference proteome</keyword>
<dbReference type="Proteomes" id="UP001524383">
    <property type="component" value="Unassembled WGS sequence"/>
</dbReference>
<accession>A0ABD4TK70</accession>
<sequence>MADDIVEEDAALPGDPVPDIPVSEDGAATGGEEALPTPENGSMVPDAFIRDLKAFGESIRKNPGLVEQIRDVFEYHLVDMTDRRTFSRIVNALTMILGHSSTMVVATACHINAAPFFTDIQKQVGEEEEAEVIAVLQHLTALYGNRVQEAYALSVGSLDEDWFTADINTFRREGEQNWMIELRLALYNGTIAHLKMTPESLFQLTLIMMNEVKKLPAEAFDQEMVGRYGDDIQSFAKRFSLRTDDGTPPGYA</sequence>
<proteinExistence type="predicted"/>
<protein>
    <submittedName>
        <fullName evidence="2">Uncharacterized protein</fullName>
    </submittedName>
</protein>